<feature type="compositionally biased region" description="Pro residues" evidence="1">
    <location>
        <begin position="424"/>
        <end position="436"/>
    </location>
</feature>
<dbReference type="GeneID" id="63685336"/>
<protein>
    <submittedName>
        <fullName evidence="3">Uncharacterized protein</fullName>
    </submittedName>
</protein>
<accession>M5FX60</accession>
<keyword evidence="4" id="KW-1185">Reference proteome</keyword>
<reference evidence="3 4" key="1">
    <citation type="journal article" date="2012" name="Science">
        <title>The Paleozoic origin of enzymatic lignin decomposition reconstructed from 31 fungal genomes.</title>
        <authorList>
            <person name="Floudas D."/>
            <person name="Binder M."/>
            <person name="Riley R."/>
            <person name="Barry K."/>
            <person name="Blanchette R.A."/>
            <person name="Henrissat B."/>
            <person name="Martinez A.T."/>
            <person name="Otillar R."/>
            <person name="Spatafora J.W."/>
            <person name="Yadav J.S."/>
            <person name="Aerts A."/>
            <person name="Benoit I."/>
            <person name="Boyd A."/>
            <person name="Carlson A."/>
            <person name="Copeland A."/>
            <person name="Coutinho P.M."/>
            <person name="de Vries R.P."/>
            <person name="Ferreira P."/>
            <person name="Findley K."/>
            <person name="Foster B."/>
            <person name="Gaskell J."/>
            <person name="Glotzer D."/>
            <person name="Gorecki P."/>
            <person name="Heitman J."/>
            <person name="Hesse C."/>
            <person name="Hori C."/>
            <person name="Igarashi K."/>
            <person name="Jurgens J.A."/>
            <person name="Kallen N."/>
            <person name="Kersten P."/>
            <person name="Kohler A."/>
            <person name="Kuees U."/>
            <person name="Kumar T.K.A."/>
            <person name="Kuo A."/>
            <person name="LaButti K."/>
            <person name="Larrondo L.F."/>
            <person name="Lindquist E."/>
            <person name="Ling A."/>
            <person name="Lombard V."/>
            <person name="Lucas S."/>
            <person name="Lundell T."/>
            <person name="Martin R."/>
            <person name="McLaughlin D.J."/>
            <person name="Morgenstern I."/>
            <person name="Morin E."/>
            <person name="Murat C."/>
            <person name="Nagy L.G."/>
            <person name="Nolan M."/>
            <person name="Ohm R.A."/>
            <person name="Patyshakuliyeva A."/>
            <person name="Rokas A."/>
            <person name="Ruiz-Duenas F.J."/>
            <person name="Sabat G."/>
            <person name="Salamov A."/>
            <person name="Samejima M."/>
            <person name="Schmutz J."/>
            <person name="Slot J.C."/>
            <person name="St John F."/>
            <person name="Stenlid J."/>
            <person name="Sun H."/>
            <person name="Sun S."/>
            <person name="Syed K."/>
            <person name="Tsang A."/>
            <person name="Wiebenga A."/>
            <person name="Young D."/>
            <person name="Pisabarro A."/>
            <person name="Eastwood D.C."/>
            <person name="Martin F."/>
            <person name="Cullen D."/>
            <person name="Grigoriev I.V."/>
            <person name="Hibbett D.S."/>
        </authorList>
    </citation>
    <scope>NUCLEOTIDE SEQUENCE [LARGE SCALE GENOMIC DNA]</scope>
    <source>
        <strain evidence="3 4">DJM-731 SS1</strain>
    </source>
</reference>
<feature type="transmembrane region" description="Helical" evidence="2">
    <location>
        <begin position="350"/>
        <end position="374"/>
    </location>
</feature>
<dbReference type="OMA" id="SANEPVC"/>
<dbReference type="AlphaFoldDB" id="M5FX60"/>
<evidence type="ECO:0000313" key="4">
    <source>
        <dbReference type="Proteomes" id="UP000030653"/>
    </source>
</evidence>
<keyword evidence="2" id="KW-0812">Transmembrane</keyword>
<dbReference type="RefSeq" id="XP_040627916.1">
    <property type="nucleotide sequence ID" value="XM_040770274.1"/>
</dbReference>
<feature type="compositionally biased region" description="Low complexity" evidence="1">
    <location>
        <begin position="317"/>
        <end position="333"/>
    </location>
</feature>
<feature type="compositionally biased region" description="Low complexity" evidence="1">
    <location>
        <begin position="454"/>
        <end position="477"/>
    </location>
</feature>
<proteinExistence type="predicted"/>
<gene>
    <name evidence="3" type="ORF">DACRYDRAFT_116857</name>
</gene>
<dbReference type="STRING" id="1858805.M5FX60"/>
<feature type="region of interest" description="Disordered" evidence="1">
    <location>
        <begin position="317"/>
        <end position="340"/>
    </location>
</feature>
<keyword evidence="2" id="KW-0472">Membrane</keyword>
<dbReference type="OrthoDB" id="2576334at2759"/>
<dbReference type="Proteomes" id="UP000030653">
    <property type="component" value="Unassembled WGS sequence"/>
</dbReference>
<organism evidence="3 4">
    <name type="scientific">Dacryopinax primogenitus (strain DJM 731)</name>
    <name type="common">Brown rot fungus</name>
    <dbReference type="NCBI Taxonomy" id="1858805"/>
    <lineage>
        <taxon>Eukaryota</taxon>
        <taxon>Fungi</taxon>
        <taxon>Dikarya</taxon>
        <taxon>Basidiomycota</taxon>
        <taxon>Agaricomycotina</taxon>
        <taxon>Dacrymycetes</taxon>
        <taxon>Dacrymycetales</taxon>
        <taxon>Dacrymycetaceae</taxon>
        <taxon>Dacryopinax</taxon>
    </lineage>
</organism>
<keyword evidence="2" id="KW-1133">Transmembrane helix</keyword>
<evidence type="ECO:0000256" key="1">
    <source>
        <dbReference type="SAM" id="MobiDB-lite"/>
    </source>
</evidence>
<dbReference type="EMBL" id="JH795865">
    <property type="protein sequence ID" value="EJU01019.1"/>
    <property type="molecule type" value="Genomic_DNA"/>
</dbReference>
<evidence type="ECO:0000313" key="3">
    <source>
        <dbReference type="EMBL" id="EJU01019.1"/>
    </source>
</evidence>
<name>M5FX60_DACPD</name>
<feature type="region of interest" description="Disordered" evidence="1">
    <location>
        <begin position="424"/>
        <end position="480"/>
    </location>
</feature>
<sequence length="521" mass="54927">MPSFLSVSSPYQMTSTSITLPFNLTLGEESATWMYTPLRDSDVAQGWNSSYTESTVWSQGTGIGQPFRRTQLDEAGFWLEWEGTALYLCLSALGGAGYSFSVDGHAVYNLGLGSDAACSGFSHDPNHGPQTLLIADGLPYGTHTAEFNATIPHNQGSLEFYGGIVTLGATASSGQSISSTPVVIDDTDPRWSYSPPADWVSTASPQDINGSHTSTCVYHPGTSASLTFNGSSVVQVIGIEAPNTFGFTVQLTNHNNGLYNATNNWWTEGQTMYFADNLDPSSSYTITITNFNPNLPNGVPDIQNCFNLDAIKLSQPISSGSSPNGGSQPNGSIGSQGGVSNGSSGLSRGAIVGIVVAVVGGMIGLILLVVFFLWRRGQQSSSGDFREIALSEAGSRPPTPQIQEIRNVVQTPGPEPTPFVIPPLPTRPLSGGPPPAASTRWKNEKSARRMTHTSSSSDTHLLEGSSSGLPTSPSPSEATTVTAEMLQNAATVDLVSILNSRLSRAAPEVGEEPPMYGEHAP</sequence>
<evidence type="ECO:0000256" key="2">
    <source>
        <dbReference type="SAM" id="Phobius"/>
    </source>
</evidence>
<dbReference type="Gene3D" id="2.60.120.260">
    <property type="entry name" value="Galactose-binding domain-like"/>
    <property type="match status" value="1"/>
</dbReference>
<dbReference type="HOGENOM" id="CLU_042067_0_0_1"/>